<dbReference type="InParanoid" id="E2A9R4"/>
<sequence length="904" mass="101269">MKTIVLSSTLVLIFASIAGSINDCNDPNFHSLETSETSKLRCGPAFKGLCHCMKTCYDGHHQYVVNCTNAGFYDTSPLAHLPNDTQVLIFTGNELQELPWNVFGTLDSLPYLKVIDMSNNKIREIRGKTYHHVQHVERLILDFNELSFDPARSHPRVFSNFVSLLELHLTDAFEDGPPRNLASTLHDIFVNSNLTKLIKLHLEQNEISEFRDANVFCDLPNLLDLHLGDNALSALHFNLSCLHNLRFLDLRRNKFTKVLERDLHVMDNLAKHDRSVTVDFAGNPFECSCRLNPFIKWMKKTRVFLRNKASLQCYEGNVSHDFHETKNCAPKLLASARRGTTVLLCFLSMVLIALVCALVYLQRTKLQKKIEPVFDSVSKRVRYTSIANGDVREDCERNQKNMSLVGRLRLDEVVSSFPELGPTAPDGGYSWIVLIGVAFIQITVPSVLSMYGIVLGYLTTNNALFLFDLWSAKITLTPILFVAFWSLADPWTKTITDLAPIPRLVGLIGVTLLTTGVIASGYLATGGAGAYLASLSAGAVMGVGASFVIVESETMLRKHFRVKLPLVLTLKNIAASIGFTIVPALTHFLLVGIGLKNGILLMTIVFIPSTLGTLALRSPPPQRASPYRLLLPTDEDNELGIRLSPDRELESERQSNGMDNAGYENDKRDKNVMPLFSEVNSIYAYQEPDEEVELFISPTMQSGGKWKQEFYVVRYFRFWAAVMTWIGVKAGSLYFWILIPAVFLQRTTGSSVYHSDDWVTLLVVAGLGSFIPSIASYWSVTTTTQYRRIYFGSACWLGSIIMLGLSYTNNYYWFLTCSLLGGISISSWLTCQDLTLCDVLGNQFAHRSHKLFSTLVGLGVLTFCFVHSENVCLRAVALLQFLGGCYWTVPSIWEIVQARRHRNG</sequence>
<dbReference type="OrthoDB" id="8861968at2759"/>
<dbReference type="InterPro" id="IPR032675">
    <property type="entry name" value="LRR_dom_sf"/>
</dbReference>
<feature type="chain" id="PRO_5003156579" evidence="6">
    <location>
        <begin position="21"/>
        <end position="904"/>
    </location>
</feature>
<feature type="transmembrane region" description="Helical" evidence="5">
    <location>
        <begin position="530"/>
        <end position="550"/>
    </location>
</feature>
<dbReference type="Proteomes" id="UP000000311">
    <property type="component" value="Unassembled WGS sequence"/>
</dbReference>
<dbReference type="InterPro" id="IPR036259">
    <property type="entry name" value="MFS_trans_sf"/>
</dbReference>
<feature type="transmembrane region" description="Helical" evidence="5">
    <location>
        <begin position="570"/>
        <end position="593"/>
    </location>
</feature>
<keyword evidence="5" id="KW-0472">Membrane</keyword>
<feature type="signal peptide" evidence="6">
    <location>
        <begin position="1"/>
        <end position="20"/>
    </location>
</feature>
<keyword evidence="8" id="KW-1185">Reference proteome</keyword>
<dbReference type="InterPro" id="IPR003591">
    <property type="entry name" value="Leu-rich_rpt_typical-subtyp"/>
</dbReference>
<feature type="region of interest" description="Disordered" evidence="4">
    <location>
        <begin position="643"/>
        <end position="666"/>
    </location>
</feature>
<protein>
    <submittedName>
        <fullName evidence="7">Trophoblast glycoprotein</fullName>
    </submittedName>
</protein>
<reference evidence="7 8" key="1">
    <citation type="journal article" date="2010" name="Science">
        <title>Genomic comparison of the ants Camponotus floridanus and Harpegnathos saltator.</title>
        <authorList>
            <person name="Bonasio R."/>
            <person name="Zhang G."/>
            <person name="Ye C."/>
            <person name="Mutti N.S."/>
            <person name="Fang X."/>
            <person name="Qin N."/>
            <person name="Donahue G."/>
            <person name="Yang P."/>
            <person name="Li Q."/>
            <person name="Li C."/>
            <person name="Zhang P."/>
            <person name="Huang Z."/>
            <person name="Berger S.L."/>
            <person name="Reinberg D."/>
            <person name="Wang J."/>
            <person name="Liebig J."/>
        </authorList>
    </citation>
    <scope>NUCLEOTIDE SEQUENCE [LARGE SCALE GENOMIC DNA]</scope>
    <source>
        <strain evidence="8">C129</strain>
    </source>
</reference>
<dbReference type="PANTHER" id="PTHR24364">
    <property type="entry name" value="LP06937P"/>
    <property type="match status" value="1"/>
</dbReference>
<keyword evidence="1" id="KW-0433">Leucine-rich repeat</keyword>
<evidence type="ECO:0000256" key="1">
    <source>
        <dbReference type="ARBA" id="ARBA00022614"/>
    </source>
</evidence>
<dbReference type="SMART" id="SM00369">
    <property type="entry name" value="LRR_TYP"/>
    <property type="match status" value="4"/>
</dbReference>
<dbReference type="InterPro" id="IPR052286">
    <property type="entry name" value="Wnt_signaling_inhibitor"/>
</dbReference>
<feature type="transmembrane region" description="Helical" evidence="5">
    <location>
        <begin position="874"/>
        <end position="896"/>
    </location>
</feature>
<feature type="transmembrane region" description="Helical" evidence="5">
    <location>
        <begin position="341"/>
        <end position="361"/>
    </location>
</feature>
<keyword evidence="5" id="KW-1133">Transmembrane helix</keyword>
<gene>
    <name evidence="7" type="ORF">EAG_11484</name>
</gene>
<dbReference type="STRING" id="104421.E2A9R4"/>
<accession>E2A9R4</accession>
<dbReference type="Pfam" id="PF07690">
    <property type="entry name" value="MFS_1"/>
    <property type="match status" value="1"/>
</dbReference>
<keyword evidence="5" id="KW-0812">Transmembrane</keyword>
<dbReference type="AlphaFoldDB" id="E2A9R4"/>
<dbReference type="GO" id="GO:0016020">
    <property type="term" value="C:membrane"/>
    <property type="evidence" value="ECO:0007669"/>
    <property type="project" value="TreeGrafter"/>
</dbReference>
<dbReference type="Gene3D" id="3.80.10.10">
    <property type="entry name" value="Ribonuclease Inhibitor"/>
    <property type="match status" value="1"/>
</dbReference>
<feature type="transmembrane region" description="Helical" evidence="5">
    <location>
        <begin position="504"/>
        <end position="524"/>
    </location>
</feature>
<feature type="transmembrane region" description="Helical" evidence="5">
    <location>
        <begin position="470"/>
        <end position="492"/>
    </location>
</feature>
<dbReference type="GO" id="GO:0022857">
    <property type="term" value="F:transmembrane transporter activity"/>
    <property type="evidence" value="ECO:0007669"/>
    <property type="project" value="InterPro"/>
</dbReference>
<feature type="transmembrane region" description="Helical" evidence="5">
    <location>
        <begin position="758"/>
        <end position="777"/>
    </location>
</feature>
<feature type="transmembrane region" description="Helical" evidence="5">
    <location>
        <begin position="789"/>
        <end position="805"/>
    </location>
</feature>
<dbReference type="PANTHER" id="PTHR24364:SF18">
    <property type="entry name" value="LP06937P"/>
    <property type="match status" value="1"/>
</dbReference>
<proteinExistence type="predicted"/>
<feature type="transmembrane region" description="Helical" evidence="5">
    <location>
        <begin position="599"/>
        <end position="616"/>
    </location>
</feature>
<dbReference type="SUPFAM" id="SSF52058">
    <property type="entry name" value="L domain-like"/>
    <property type="match status" value="1"/>
</dbReference>
<dbReference type="InterPro" id="IPR011701">
    <property type="entry name" value="MFS"/>
</dbReference>
<dbReference type="SUPFAM" id="SSF103473">
    <property type="entry name" value="MFS general substrate transporter"/>
    <property type="match status" value="1"/>
</dbReference>
<keyword evidence="2 6" id="KW-0732">Signal</keyword>
<evidence type="ECO:0000256" key="3">
    <source>
        <dbReference type="ARBA" id="ARBA00022737"/>
    </source>
</evidence>
<feature type="transmembrane region" description="Helical" evidence="5">
    <location>
        <begin position="431"/>
        <end position="458"/>
    </location>
</feature>
<feature type="transmembrane region" description="Helical" evidence="5">
    <location>
        <begin position="715"/>
        <end position="738"/>
    </location>
</feature>
<name>E2A9R4_CAMFO</name>
<evidence type="ECO:0000256" key="6">
    <source>
        <dbReference type="SAM" id="SignalP"/>
    </source>
</evidence>
<keyword evidence="3" id="KW-0677">Repeat</keyword>
<evidence type="ECO:0000256" key="5">
    <source>
        <dbReference type="SAM" id="Phobius"/>
    </source>
</evidence>
<evidence type="ECO:0000313" key="8">
    <source>
        <dbReference type="Proteomes" id="UP000000311"/>
    </source>
</evidence>
<organism evidence="8">
    <name type="scientific">Camponotus floridanus</name>
    <name type="common">Florida carpenter ant</name>
    <dbReference type="NCBI Taxonomy" id="104421"/>
    <lineage>
        <taxon>Eukaryota</taxon>
        <taxon>Metazoa</taxon>
        <taxon>Ecdysozoa</taxon>
        <taxon>Arthropoda</taxon>
        <taxon>Hexapoda</taxon>
        <taxon>Insecta</taxon>
        <taxon>Pterygota</taxon>
        <taxon>Neoptera</taxon>
        <taxon>Endopterygota</taxon>
        <taxon>Hymenoptera</taxon>
        <taxon>Apocrita</taxon>
        <taxon>Aculeata</taxon>
        <taxon>Formicoidea</taxon>
        <taxon>Formicidae</taxon>
        <taxon>Formicinae</taxon>
        <taxon>Camponotus</taxon>
    </lineage>
</organism>
<feature type="compositionally biased region" description="Basic and acidic residues" evidence="4">
    <location>
        <begin position="644"/>
        <end position="653"/>
    </location>
</feature>
<dbReference type="EMBL" id="GL437918">
    <property type="protein sequence ID" value="EFN69866.1"/>
    <property type="molecule type" value="Genomic_DNA"/>
</dbReference>
<evidence type="ECO:0000256" key="2">
    <source>
        <dbReference type="ARBA" id="ARBA00022729"/>
    </source>
</evidence>
<dbReference type="OMA" id="WEIVQAR"/>
<evidence type="ECO:0000256" key="4">
    <source>
        <dbReference type="SAM" id="MobiDB-lite"/>
    </source>
</evidence>
<feature type="transmembrane region" description="Helical" evidence="5">
    <location>
        <begin position="851"/>
        <end position="868"/>
    </location>
</feature>
<dbReference type="Gene3D" id="1.20.1250.20">
    <property type="entry name" value="MFS general substrate transporter like domains"/>
    <property type="match status" value="1"/>
</dbReference>
<evidence type="ECO:0000313" key="7">
    <source>
        <dbReference type="EMBL" id="EFN69866.1"/>
    </source>
</evidence>